<proteinExistence type="inferred from homology"/>
<reference evidence="3" key="1">
    <citation type="submission" date="2021-01" db="EMBL/GenBank/DDBJ databases">
        <title>Whole genome shotgun sequence of Sphaerimonospora thailandensis NBRC 107569.</title>
        <authorList>
            <person name="Komaki H."/>
            <person name="Tamura T."/>
        </authorList>
    </citation>
    <scope>NUCLEOTIDE SEQUENCE</scope>
    <source>
        <strain evidence="3">NBRC 107569</strain>
    </source>
</reference>
<comment type="similarity">
    <text evidence="1">Belongs to the short-chain dehydrogenases/reductases (SDR) family.</text>
</comment>
<dbReference type="AlphaFoldDB" id="A0A8J3VXH6"/>
<dbReference type="PRINTS" id="PR00081">
    <property type="entry name" value="GDHRDH"/>
</dbReference>
<dbReference type="Gene3D" id="3.40.50.720">
    <property type="entry name" value="NAD(P)-binding Rossmann-like Domain"/>
    <property type="match status" value="1"/>
</dbReference>
<name>A0A8J3VXH6_9ACTN</name>
<dbReference type="RefSeq" id="WP_204011245.1">
    <property type="nucleotide sequence ID" value="NZ_BOOG01000008.1"/>
</dbReference>
<organism evidence="3 4">
    <name type="scientific">Sphaerimonospora thailandensis</name>
    <dbReference type="NCBI Taxonomy" id="795644"/>
    <lineage>
        <taxon>Bacteria</taxon>
        <taxon>Bacillati</taxon>
        <taxon>Actinomycetota</taxon>
        <taxon>Actinomycetes</taxon>
        <taxon>Streptosporangiales</taxon>
        <taxon>Streptosporangiaceae</taxon>
        <taxon>Sphaerimonospora</taxon>
    </lineage>
</organism>
<keyword evidence="4" id="KW-1185">Reference proteome</keyword>
<dbReference type="PANTHER" id="PTHR44147">
    <property type="entry name" value="DEHYDROGENASE/REDUCTASE SDR FAMILY MEMBER 1"/>
    <property type="match status" value="1"/>
</dbReference>
<dbReference type="PANTHER" id="PTHR44147:SF2">
    <property type="entry name" value="DEHYDROGENASE_REDUCTASE SDR FAMILY MEMBER 1"/>
    <property type="match status" value="1"/>
</dbReference>
<evidence type="ECO:0000256" key="2">
    <source>
        <dbReference type="SAM" id="MobiDB-lite"/>
    </source>
</evidence>
<evidence type="ECO:0000313" key="4">
    <source>
        <dbReference type="Proteomes" id="UP000610966"/>
    </source>
</evidence>
<dbReference type="EMBL" id="BOOG01000008">
    <property type="protein sequence ID" value="GIH68507.1"/>
    <property type="molecule type" value="Genomic_DNA"/>
</dbReference>
<comment type="caution">
    <text evidence="3">The sequence shown here is derived from an EMBL/GenBank/DDBJ whole genome shotgun (WGS) entry which is preliminary data.</text>
</comment>
<dbReference type="Proteomes" id="UP000610966">
    <property type="component" value="Unassembled WGS sequence"/>
</dbReference>
<evidence type="ECO:0000313" key="3">
    <source>
        <dbReference type="EMBL" id="GIH68507.1"/>
    </source>
</evidence>
<evidence type="ECO:0000256" key="1">
    <source>
        <dbReference type="RuleBase" id="RU000363"/>
    </source>
</evidence>
<protein>
    <submittedName>
        <fullName evidence="3">Oxidoreductase</fullName>
    </submittedName>
</protein>
<feature type="region of interest" description="Disordered" evidence="2">
    <location>
        <begin position="260"/>
        <end position="279"/>
    </location>
</feature>
<dbReference type="InterPro" id="IPR036291">
    <property type="entry name" value="NAD(P)-bd_dom_sf"/>
</dbReference>
<accession>A0A8J3VXH6</accession>
<dbReference type="PRINTS" id="PR00080">
    <property type="entry name" value="SDRFAMILY"/>
</dbReference>
<dbReference type="InterPro" id="IPR002347">
    <property type="entry name" value="SDR_fam"/>
</dbReference>
<dbReference type="SUPFAM" id="SSF51735">
    <property type="entry name" value="NAD(P)-binding Rossmann-fold domains"/>
    <property type="match status" value="1"/>
</dbReference>
<dbReference type="Pfam" id="PF00106">
    <property type="entry name" value="adh_short"/>
    <property type="match status" value="1"/>
</dbReference>
<gene>
    <name evidence="3" type="ORF">Mth01_07600</name>
</gene>
<sequence>MGRGTGKVAVVTGASRGVGKGVALALGEEGWTVYVTGRGPADDASPLTRTAEGVTERGGTGIAVVCDHRDDAQIMALFDRVDTGHGRIDLLVNNVWAGPNYDNAADPFWKRPLSDWETLIDVGLRAHFVASAAATSRMVERDSGLIVNISSFGTRRHLHSVLYGMSKAALDKMTCDMAHELAGHDVTVLSLWLGLVQTEKVLSKGIDNIAGFPIAQAETPEFEGRVIAALAADPEIGSRSGQTLISAEVALEYGVTEKDGRRPASHRAAFGGGPVFPPA</sequence>
<feature type="compositionally biased region" description="Gly residues" evidence="2">
    <location>
        <begin position="270"/>
        <end position="279"/>
    </location>
</feature>